<dbReference type="InterPro" id="IPR008651">
    <property type="entry name" value="Uncharacterised_HicB"/>
</dbReference>
<dbReference type="InterPro" id="IPR035069">
    <property type="entry name" value="TTHA1013/TTHA0281-like"/>
</dbReference>
<dbReference type="EMBL" id="FNIJ01000016">
    <property type="protein sequence ID" value="SDO83090.1"/>
    <property type="molecule type" value="Genomic_DNA"/>
</dbReference>
<organism evidence="1 2">
    <name type="scientific">Pseudomonas jinjuensis</name>
    <dbReference type="NCBI Taxonomy" id="198616"/>
    <lineage>
        <taxon>Bacteria</taxon>
        <taxon>Pseudomonadati</taxon>
        <taxon>Pseudomonadota</taxon>
        <taxon>Gammaproteobacteria</taxon>
        <taxon>Pseudomonadales</taxon>
        <taxon>Pseudomonadaceae</taxon>
        <taxon>Pseudomonas</taxon>
    </lineage>
</organism>
<evidence type="ECO:0000313" key="2">
    <source>
        <dbReference type="Proteomes" id="UP000242957"/>
    </source>
</evidence>
<dbReference type="OrthoDB" id="5297106at2"/>
<dbReference type="Proteomes" id="UP000242957">
    <property type="component" value="Unassembled WGS sequence"/>
</dbReference>
<dbReference type="STRING" id="198616.SAMN05216193_116105"/>
<name>A0A1H0MSH5_9PSED</name>
<dbReference type="RefSeq" id="WP_084313458.1">
    <property type="nucleotide sequence ID" value="NZ_FNIJ01000016.1"/>
</dbReference>
<dbReference type="AlphaFoldDB" id="A0A1H0MSH5"/>
<accession>A0A1H0MSH5</accession>
<reference evidence="2" key="1">
    <citation type="submission" date="2016-10" db="EMBL/GenBank/DDBJ databases">
        <authorList>
            <person name="Varghese N."/>
            <person name="Submissions S."/>
        </authorList>
    </citation>
    <scope>NUCLEOTIDE SEQUENCE [LARGE SCALE GENOMIC DNA]</scope>
    <source>
        <strain evidence="2">JCM 21621</strain>
    </source>
</reference>
<evidence type="ECO:0000313" key="1">
    <source>
        <dbReference type="EMBL" id="SDO83090.1"/>
    </source>
</evidence>
<dbReference type="Pfam" id="PF05534">
    <property type="entry name" value="HicB"/>
    <property type="match status" value="1"/>
</dbReference>
<gene>
    <name evidence="1" type="ORF">SAMN05216193_116105</name>
</gene>
<dbReference type="SUPFAM" id="SSF143100">
    <property type="entry name" value="TTHA1013/TTHA0281-like"/>
    <property type="match status" value="1"/>
</dbReference>
<dbReference type="InterPro" id="IPR010985">
    <property type="entry name" value="Ribbon_hlx_hlx"/>
</dbReference>
<dbReference type="GO" id="GO:0006355">
    <property type="term" value="P:regulation of DNA-templated transcription"/>
    <property type="evidence" value="ECO:0007669"/>
    <property type="project" value="InterPro"/>
</dbReference>
<proteinExistence type="predicted"/>
<sequence length="108" mass="12104">MSPMKYKGYAARIEYSDEDGLFIGHIAGIRDVIGFHGESVGELRQAFEEAVDDYLATCEKLGREPQKPFSGKLSLRLDPQLHARVAIKAELSHKSINQWVSERLAESV</sequence>
<dbReference type="SUPFAM" id="SSF47598">
    <property type="entry name" value="Ribbon-helix-helix"/>
    <property type="match status" value="1"/>
</dbReference>
<protein>
    <submittedName>
        <fullName evidence="1">Predicted nuclease of the RNAse H fold, HicB family</fullName>
    </submittedName>
</protein>
<keyword evidence="2" id="KW-1185">Reference proteome</keyword>